<dbReference type="SMART" id="SM00044">
    <property type="entry name" value="CYCc"/>
    <property type="match status" value="1"/>
</dbReference>
<evidence type="ECO:0000256" key="8">
    <source>
        <dbReference type="ARBA" id="ARBA00022741"/>
    </source>
</evidence>
<dbReference type="GO" id="GO:0004016">
    <property type="term" value="F:adenylate cyclase activity"/>
    <property type="evidence" value="ECO:0007669"/>
    <property type="project" value="TreeGrafter"/>
</dbReference>
<feature type="domain" description="Guanylate cyclase" evidence="14">
    <location>
        <begin position="49"/>
        <end position="99"/>
    </location>
</feature>
<evidence type="ECO:0000256" key="4">
    <source>
        <dbReference type="ARBA" id="ARBA00012202"/>
    </source>
</evidence>
<dbReference type="Pfam" id="PF07701">
    <property type="entry name" value="HNOBA"/>
    <property type="match status" value="1"/>
</dbReference>
<dbReference type="GO" id="GO:0001653">
    <property type="term" value="F:peptide receptor activity"/>
    <property type="evidence" value="ECO:0007669"/>
    <property type="project" value="TreeGrafter"/>
</dbReference>
<evidence type="ECO:0000256" key="5">
    <source>
        <dbReference type="ARBA" id="ARBA00022475"/>
    </source>
</evidence>
<accession>A0A0K0D8E7</accession>
<dbReference type="SUPFAM" id="SSF55073">
    <property type="entry name" value="Nucleotide cyclase"/>
    <property type="match status" value="1"/>
</dbReference>
<dbReference type="Proteomes" id="UP000035642">
    <property type="component" value="Unassembled WGS sequence"/>
</dbReference>
<dbReference type="PANTHER" id="PTHR11920:SF493">
    <property type="entry name" value="RECEPTOR-TYPE GUANYLATE CYCLASE GCY-22"/>
    <property type="match status" value="1"/>
</dbReference>
<sequence length="99" mass="11237">MEELTEEKKKSDILLYRMLPKQVADKLKVGEAVEPEAFECVTLFFSDVVINFLNELCTLFDAIIDKHDVYKVETIGDGYLCASGLPQRNGNEHAREIAE</sequence>
<dbReference type="GO" id="GO:0005886">
    <property type="term" value="C:plasma membrane"/>
    <property type="evidence" value="ECO:0007669"/>
    <property type="project" value="UniProtKB-SubCell"/>
</dbReference>
<keyword evidence="12" id="KW-0456">Lyase</keyword>
<dbReference type="WBParaSite" id="ACAC_0000634201-mRNA-1">
    <property type="protein sequence ID" value="ACAC_0000634201-mRNA-1"/>
    <property type="gene ID" value="ACAC_0000634201"/>
</dbReference>
<keyword evidence="10" id="KW-0472">Membrane</keyword>
<comment type="subcellular location">
    <subcellularLocation>
        <location evidence="2">Cell membrane</location>
    </subcellularLocation>
    <subcellularLocation>
        <location evidence="3">Membrane</location>
        <topology evidence="3">Single-pass type I membrane protein</topology>
    </subcellularLocation>
</comment>
<evidence type="ECO:0000256" key="1">
    <source>
        <dbReference type="ARBA" id="ARBA00001436"/>
    </source>
</evidence>
<evidence type="ECO:0000259" key="14">
    <source>
        <dbReference type="PROSITE" id="PS50125"/>
    </source>
</evidence>
<comment type="catalytic activity">
    <reaction evidence="1">
        <text>GTP = 3',5'-cyclic GMP + diphosphate</text>
        <dbReference type="Rhea" id="RHEA:13665"/>
        <dbReference type="ChEBI" id="CHEBI:33019"/>
        <dbReference type="ChEBI" id="CHEBI:37565"/>
        <dbReference type="ChEBI" id="CHEBI:57746"/>
        <dbReference type="EC" id="4.6.1.2"/>
    </reaction>
</comment>
<name>A0A0K0D8E7_ANGCA</name>
<dbReference type="InterPro" id="IPR050401">
    <property type="entry name" value="Cyclic_nucleotide_synthase"/>
</dbReference>
<evidence type="ECO:0000256" key="12">
    <source>
        <dbReference type="ARBA" id="ARBA00023239"/>
    </source>
</evidence>
<dbReference type="PROSITE" id="PS50125">
    <property type="entry name" value="GUANYLATE_CYCLASE_2"/>
    <property type="match status" value="1"/>
</dbReference>
<evidence type="ECO:0000313" key="16">
    <source>
        <dbReference type="WBParaSite" id="ACAC_0000634201-mRNA-1"/>
    </source>
</evidence>
<evidence type="ECO:0000256" key="11">
    <source>
        <dbReference type="ARBA" id="ARBA00023180"/>
    </source>
</evidence>
<dbReference type="Gene3D" id="6.10.250.780">
    <property type="match status" value="1"/>
</dbReference>
<evidence type="ECO:0000256" key="7">
    <source>
        <dbReference type="ARBA" id="ARBA00022729"/>
    </source>
</evidence>
<dbReference type="GO" id="GO:0004383">
    <property type="term" value="F:guanylate cyclase activity"/>
    <property type="evidence" value="ECO:0007669"/>
    <property type="project" value="UniProtKB-EC"/>
</dbReference>
<dbReference type="InterPro" id="IPR029787">
    <property type="entry name" value="Nucleotide_cyclase"/>
</dbReference>
<proteinExistence type="predicted"/>
<evidence type="ECO:0000313" key="15">
    <source>
        <dbReference type="Proteomes" id="UP000035642"/>
    </source>
</evidence>
<dbReference type="GO" id="GO:0035556">
    <property type="term" value="P:intracellular signal transduction"/>
    <property type="evidence" value="ECO:0007669"/>
    <property type="project" value="InterPro"/>
</dbReference>
<keyword evidence="5" id="KW-1003">Cell membrane</keyword>
<keyword evidence="8" id="KW-0547">Nucleotide-binding</keyword>
<evidence type="ECO:0000256" key="10">
    <source>
        <dbReference type="ARBA" id="ARBA00023136"/>
    </source>
</evidence>
<evidence type="ECO:0000256" key="9">
    <source>
        <dbReference type="ARBA" id="ARBA00022989"/>
    </source>
</evidence>
<evidence type="ECO:0000256" key="3">
    <source>
        <dbReference type="ARBA" id="ARBA00004479"/>
    </source>
</evidence>
<evidence type="ECO:0000256" key="6">
    <source>
        <dbReference type="ARBA" id="ARBA00022692"/>
    </source>
</evidence>
<protein>
    <recommendedName>
        <fullName evidence="4">guanylate cyclase</fullName>
        <ecNumber evidence="4">4.6.1.2</ecNumber>
    </recommendedName>
</protein>
<keyword evidence="7" id="KW-0732">Signal</keyword>
<evidence type="ECO:0000256" key="2">
    <source>
        <dbReference type="ARBA" id="ARBA00004236"/>
    </source>
</evidence>
<keyword evidence="6" id="KW-0812">Transmembrane</keyword>
<keyword evidence="13" id="KW-0141">cGMP biosynthesis</keyword>
<dbReference type="STRING" id="6313.A0A0K0D8E7"/>
<keyword evidence="15" id="KW-1185">Reference proteome</keyword>
<keyword evidence="11" id="KW-0325">Glycoprotein</keyword>
<dbReference type="GO" id="GO:0007168">
    <property type="term" value="P:receptor guanylyl cyclase signaling pathway"/>
    <property type="evidence" value="ECO:0007669"/>
    <property type="project" value="TreeGrafter"/>
</dbReference>
<dbReference type="Gene3D" id="3.30.70.1230">
    <property type="entry name" value="Nucleotide cyclase"/>
    <property type="match status" value="1"/>
</dbReference>
<dbReference type="GO" id="GO:0000166">
    <property type="term" value="F:nucleotide binding"/>
    <property type="evidence" value="ECO:0007669"/>
    <property type="project" value="UniProtKB-KW"/>
</dbReference>
<keyword evidence="9" id="KW-1133">Transmembrane helix</keyword>
<dbReference type="AlphaFoldDB" id="A0A0K0D8E7"/>
<dbReference type="Pfam" id="PF00211">
    <property type="entry name" value="Guanylate_cyc"/>
    <property type="match status" value="1"/>
</dbReference>
<dbReference type="EC" id="4.6.1.2" evidence="4"/>
<organism evidence="15 16">
    <name type="scientific">Angiostrongylus cantonensis</name>
    <name type="common">Rat lungworm</name>
    <dbReference type="NCBI Taxonomy" id="6313"/>
    <lineage>
        <taxon>Eukaryota</taxon>
        <taxon>Metazoa</taxon>
        <taxon>Ecdysozoa</taxon>
        <taxon>Nematoda</taxon>
        <taxon>Chromadorea</taxon>
        <taxon>Rhabditida</taxon>
        <taxon>Rhabditina</taxon>
        <taxon>Rhabditomorpha</taxon>
        <taxon>Strongyloidea</taxon>
        <taxon>Metastrongylidae</taxon>
        <taxon>Angiostrongylus</taxon>
    </lineage>
</organism>
<reference evidence="16" key="2">
    <citation type="submission" date="2017-02" db="UniProtKB">
        <authorList>
            <consortium name="WormBaseParasite"/>
        </authorList>
    </citation>
    <scope>IDENTIFICATION</scope>
</reference>
<reference evidence="15" key="1">
    <citation type="submission" date="2012-09" db="EMBL/GenBank/DDBJ databases">
        <authorList>
            <person name="Martin A.A."/>
        </authorList>
    </citation>
    <scope>NUCLEOTIDE SEQUENCE</scope>
</reference>
<dbReference type="PANTHER" id="PTHR11920">
    <property type="entry name" value="GUANYLYL CYCLASE"/>
    <property type="match status" value="1"/>
</dbReference>
<evidence type="ECO:0000256" key="13">
    <source>
        <dbReference type="ARBA" id="ARBA00023293"/>
    </source>
</evidence>
<dbReference type="InterPro" id="IPR011645">
    <property type="entry name" value="HNOB_dom_associated"/>
</dbReference>
<dbReference type="InterPro" id="IPR001054">
    <property type="entry name" value="A/G_cyclase"/>
</dbReference>